<sequence length="48" mass="5529">MHFRLRSYDARRFHDGRDVQINKPVPAGGMIAAVFAYRLSFIQGRGSY</sequence>
<dbReference type="Proteomes" id="UP001055125">
    <property type="component" value="Unassembled WGS sequence"/>
</dbReference>
<comment type="caution">
    <text evidence="1">The sequence shown here is derived from an EMBL/GenBank/DDBJ whole genome shotgun (WGS) entry which is preliminary data.</text>
</comment>
<dbReference type="EMBL" id="BPQP01000025">
    <property type="protein sequence ID" value="GJD94545.1"/>
    <property type="molecule type" value="Genomic_DNA"/>
</dbReference>
<keyword evidence="2" id="KW-1185">Reference proteome</keyword>
<reference evidence="1" key="2">
    <citation type="submission" date="2021-08" db="EMBL/GenBank/DDBJ databases">
        <authorList>
            <person name="Tani A."/>
            <person name="Ola A."/>
            <person name="Ogura Y."/>
            <person name="Katsura K."/>
            <person name="Hayashi T."/>
        </authorList>
    </citation>
    <scope>NUCLEOTIDE SEQUENCE</scope>
    <source>
        <strain evidence="1">DSM 19015</strain>
    </source>
</reference>
<evidence type="ECO:0000313" key="2">
    <source>
        <dbReference type="Proteomes" id="UP001055125"/>
    </source>
</evidence>
<proteinExistence type="predicted"/>
<reference evidence="1" key="1">
    <citation type="journal article" date="2021" name="Front. Microbiol.">
        <title>Comprehensive Comparative Genomics and Phenotyping of Methylobacterium Species.</title>
        <authorList>
            <person name="Alessa O."/>
            <person name="Ogura Y."/>
            <person name="Fujitani Y."/>
            <person name="Takami H."/>
            <person name="Hayashi T."/>
            <person name="Sahin N."/>
            <person name="Tani A."/>
        </authorList>
    </citation>
    <scope>NUCLEOTIDE SEQUENCE</scope>
    <source>
        <strain evidence="1">DSM 19015</strain>
    </source>
</reference>
<organism evidence="1 2">
    <name type="scientific">Methylobacterium iners</name>
    <dbReference type="NCBI Taxonomy" id="418707"/>
    <lineage>
        <taxon>Bacteria</taxon>
        <taxon>Pseudomonadati</taxon>
        <taxon>Pseudomonadota</taxon>
        <taxon>Alphaproteobacteria</taxon>
        <taxon>Hyphomicrobiales</taxon>
        <taxon>Methylobacteriaceae</taxon>
        <taxon>Methylobacterium</taxon>
    </lineage>
</organism>
<gene>
    <name evidence="1" type="ORF">OCOJLMKI_1748</name>
</gene>
<evidence type="ECO:0000313" key="1">
    <source>
        <dbReference type="EMBL" id="GJD94545.1"/>
    </source>
</evidence>
<accession>A0ABQ4RYF8</accession>
<protein>
    <submittedName>
        <fullName evidence="1">Uncharacterized protein</fullName>
    </submittedName>
</protein>
<name>A0ABQ4RYF8_9HYPH</name>